<dbReference type="AlphaFoldDB" id="A0A6J5WPM2"/>
<name>A0A6J5WPM2_PRUAR</name>
<evidence type="ECO:0000313" key="2">
    <source>
        <dbReference type="Proteomes" id="UP000507245"/>
    </source>
</evidence>
<protein>
    <submittedName>
        <fullName evidence="1">Uncharacterized protein</fullName>
    </submittedName>
</protein>
<dbReference type="Proteomes" id="UP000507245">
    <property type="component" value="Unassembled WGS sequence"/>
</dbReference>
<gene>
    <name evidence="1" type="ORF">ORAREDHAP_LOCUS20130</name>
</gene>
<sequence length="80" mass="8418">MSHRQDFLFTYMGGDPAAHGCTSTKDASSSPSISGVVVNVTRPSFICNTSSKELEASNWLSGKNGSSKAVPIIYKAALHA</sequence>
<accession>A0A6J5WPM2</accession>
<organism evidence="1 2">
    <name type="scientific">Prunus armeniaca</name>
    <name type="common">Apricot</name>
    <name type="synonym">Armeniaca vulgaris</name>
    <dbReference type="NCBI Taxonomy" id="36596"/>
    <lineage>
        <taxon>Eukaryota</taxon>
        <taxon>Viridiplantae</taxon>
        <taxon>Streptophyta</taxon>
        <taxon>Embryophyta</taxon>
        <taxon>Tracheophyta</taxon>
        <taxon>Spermatophyta</taxon>
        <taxon>Magnoliopsida</taxon>
        <taxon>eudicotyledons</taxon>
        <taxon>Gunneridae</taxon>
        <taxon>Pentapetalae</taxon>
        <taxon>rosids</taxon>
        <taxon>fabids</taxon>
        <taxon>Rosales</taxon>
        <taxon>Rosaceae</taxon>
        <taxon>Amygdaloideae</taxon>
        <taxon>Amygdaleae</taxon>
        <taxon>Prunus</taxon>
    </lineage>
</organism>
<reference evidence="2" key="1">
    <citation type="journal article" date="2020" name="Genome Biol.">
        <title>Gamete binning: chromosome-level and haplotype-resolved genome assembly enabled by high-throughput single-cell sequencing of gamete genomes.</title>
        <authorList>
            <person name="Campoy J.A."/>
            <person name="Sun H."/>
            <person name="Goel M."/>
            <person name="Jiao W.-B."/>
            <person name="Folz-Donahue K."/>
            <person name="Wang N."/>
            <person name="Rubio M."/>
            <person name="Liu C."/>
            <person name="Kukat C."/>
            <person name="Ruiz D."/>
            <person name="Huettel B."/>
            <person name="Schneeberger K."/>
        </authorList>
    </citation>
    <scope>NUCLEOTIDE SEQUENCE [LARGE SCALE GENOMIC DNA]</scope>
    <source>
        <strain evidence="2">cv. Rojo Pasion</strain>
    </source>
</reference>
<dbReference type="EMBL" id="CAEKKB010000003">
    <property type="protein sequence ID" value="CAB4303670.1"/>
    <property type="molecule type" value="Genomic_DNA"/>
</dbReference>
<keyword evidence="2" id="KW-1185">Reference proteome</keyword>
<proteinExistence type="predicted"/>
<evidence type="ECO:0000313" key="1">
    <source>
        <dbReference type="EMBL" id="CAB4303670.1"/>
    </source>
</evidence>